<proteinExistence type="predicted"/>
<accession>A0A1D2M534</accession>
<organism evidence="1 2">
    <name type="scientific">Orchesella cincta</name>
    <name type="common">Springtail</name>
    <name type="synonym">Podura cincta</name>
    <dbReference type="NCBI Taxonomy" id="48709"/>
    <lineage>
        <taxon>Eukaryota</taxon>
        <taxon>Metazoa</taxon>
        <taxon>Ecdysozoa</taxon>
        <taxon>Arthropoda</taxon>
        <taxon>Hexapoda</taxon>
        <taxon>Collembola</taxon>
        <taxon>Entomobryomorpha</taxon>
        <taxon>Entomobryoidea</taxon>
        <taxon>Orchesellidae</taxon>
        <taxon>Orchesellinae</taxon>
        <taxon>Orchesella</taxon>
    </lineage>
</organism>
<dbReference type="EMBL" id="LJIJ01004153">
    <property type="protein sequence ID" value="ODM88073.1"/>
    <property type="molecule type" value="Genomic_DNA"/>
</dbReference>
<name>A0A1D2M534_ORCCI</name>
<comment type="caution">
    <text evidence="1">The sequence shown here is derived from an EMBL/GenBank/DDBJ whole genome shotgun (WGS) entry which is preliminary data.</text>
</comment>
<evidence type="ECO:0000313" key="1">
    <source>
        <dbReference type="EMBL" id="ODM88073.1"/>
    </source>
</evidence>
<protein>
    <submittedName>
        <fullName evidence="1">Uncharacterized protein</fullName>
    </submittedName>
</protein>
<dbReference type="Proteomes" id="UP000094527">
    <property type="component" value="Unassembled WGS sequence"/>
</dbReference>
<evidence type="ECO:0000313" key="2">
    <source>
        <dbReference type="Proteomes" id="UP000094527"/>
    </source>
</evidence>
<dbReference type="AlphaFoldDB" id="A0A1D2M534"/>
<sequence>STSHHSLQYGLVSDPLYFGVSSPPSPNLRWEFGTDRQQLVNETIGAAKTSLENDAVRSALGDIERLVGTHLNKTADRLSIFFDTAIASTSTSPETRTGWRATNCQAAWDEGKRTELTLPTNETINRCADKKEELLAYITSTKYVQDVKFALLDALNIVISTFIISFHYDFHNGEPLPDLPQDQDKFLVYMAPFQKMFQEVWLLDMNIHVMIKSTKRKAESNDPDMKPGPVYWEYVFNQTYLKKLATPKYLELWLGTRDYGTALDDLTKKVAAEFITGSNNWEAKYNQWRADYSTFSEKEFEEFRTNAEKLWEKNFRADLLNPEDPPHLYDWRSSNENRAIFNMNLAWDRLDEAYEELKCYHVISYEQLRPTTLKKTQRDLKTAELFNGSSITLGQPCVNTIIPDNDTLDGLRYYDLTTPSCTLENNEICAPRPLSHGCSERILLMENAKGIGPGSFNSPLVDVDSEWIVETIWKQISCPSTKGLEDRRQCRGSVGYPCRTLPLAPGKHNESCVSEYCDMEENSCEDRPWFRRRSGAMASPYRTLASSYWMMNMMILMIAL</sequence>
<feature type="non-terminal residue" evidence="1">
    <location>
        <position position="1"/>
    </location>
</feature>
<gene>
    <name evidence="1" type="ORF">Ocin01_18608</name>
</gene>
<keyword evidence="2" id="KW-1185">Reference proteome</keyword>
<reference evidence="1 2" key="1">
    <citation type="journal article" date="2016" name="Genome Biol. Evol.">
        <title>Gene Family Evolution Reflects Adaptation to Soil Environmental Stressors in the Genome of the Collembolan Orchesella cincta.</title>
        <authorList>
            <person name="Faddeeva-Vakhrusheva A."/>
            <person name="Derks M.F."/>
            <person name="Anvar S.Y."/>
            <person name="Agamennone V."/>
            <person name="Suring W."/>
            <person name="Smit S."/>
            <person name="van Straalen N.M."/>
            <person name="Roelofs D."/>
        </authorList>
    </citation>
    <scope>NUCLEOTIDE SEQUENCE [LARGE SCALE GENOMIC DNA]</scope>
    <source>
        <tissue evidence="1">Mixed pool</tissue>
    </source>
</reference>